<protein>
    <submittedName>
        <fullName evidence="2">Uncharacterized protein</fullName>
    </submittedName>
</protein>
<name>A0A7W6FYF6_9SPHN</name>
<reference evidence="2 3" key="1">
    <citation type="submission" date="2020-08" db="EMBL/GenBank/DDBJ databases">
        <title>Genomic Encyclopedia of Type Strains, Phase IV (KMG-IV): sequencing the most valuable type-strain genomes for metagenomic binning, comparative biology and taxonomic classification.</title>
        <authorList>
            <person name="Goeker M."/>
        </authorList>
    </citation>
    <scope>NUCLEOTIDE SEQUENCE [LARGE SCALE GENOMIC DNA]</scope>
    <source>
        <strain evidence="2 3">DSM 27568</strain>
    </source>
</reference>
<evidence type="ECO:0000256" key="1">
    <source>
        <dbReference type="SAM" id="Phobius"/>
    </source>
</evidence>
<keyword evidence="1" id="KW-0812">Transmembrane</keyword>
<dbReference type="Proteomes" id="UP000561459">
    <property type="component" value="Unassembled WGS sequence"/>
</dbReference>
<organism evidence="2 3">
    <name type="scientific">Novosphingobium fluoreni</name>
    <dbReference type="NCBI Taxonomy" id="1391222"/>
    <lineage>
        <taxon>Bacteria</taxon>
        <taxon>Pseudomonadati</taxon>
        <taxon>Pseudomonadota</taxon>
        <taxon>Alphaproteobacteria</taxon>
        <taxon>Sphingomonadales</taxon>
        <taxon>Sphingomonadaceae</taxon>
        <taxon>Novosphingobium</taxon>
    </lineage>
</organism>
<dbReference type="RefSeq" id="WP_183615861.1">
    <property type="nucleotide sequence ID" value="NZ_JACIDY010000001.1"/>
</dbReference>
<dbReference type="AlphaFoldDB" id="A0A7W6FYF6"/>
<sequence length="348" mass="37459">MSPSAPTGRQRDDLLISIALSAAPRDAGQLAQLSALARSLDSRFRYWEMLISFDPERDGAASLLQAAIPNLRLLHLRPGASFYHRRLAVASEAIGDVVLLTAASELGYLDVPAMIEQAEARQVLVMGRHVSANPLGSLAMAMGRGAGLTIGPHDMLTMALPRALLGIVLAHPDRLLATRFPPVDQRLPIVRQDIAANPQLPRFRAGSETGPLLFRRTEILHRLTISSAPRVLTLVAVAALMATGGGVLFAIYSVVVWLTLAHVQPGWFTTSLALSLTAVFLGFAIFGLSIGLRRVLEALTASDEDLVIDEAAPIDLFGKVMDEFNVEIATQHQAQHQTAQPQVRSAAE</sequence>
<comment type="caution">
    <text evidence="2">The sequence shown here is derived from an EMBL/GenBank/DDBJ whole genome shotgun (WGS) entry which is preliminary data.</text>
</comment>
<feature type="transmembrane region" description="Helical" evidence="1">
    <location>
        <begin position="231"/>
        <end position="260"/>
    </location>
</feature>
<gene>
    <name evidence="2" type="ORF">GGR39_000706</name>
</gene>
<accession>A0A7W6FYF6</accession>
<proteinExistence type="predicted"/>
<keyword evidence="3" id="KW-1185">Reference proteome</keyword>
<keyword evidence="1" id="KW-0472">Membrane</keyword>
<keyword evidence="1" id="KW-1133">Transmembrane helix</keyword>
<dbReference type="EMBL" id="JACIDY010000001">
    <property type="protein sequence ID" value="MBB3939077.1"/>
    <property type="molecule type" value="Genomic_DNA"/>
</dbReference>
<evidence type="ECO:0000313" key="3">
    <source>
        <dbReference type="Proteomes" id="UP000561459"/>
    </source>
</evidence>
<evidence type="ECO:0000313" key="2">
    <source>
        <dbReference type="EMBL" id="MBB3939077.1"/>
    </source>
</evidence>
<feature type="transmembrane region" description="Helical" evidence="1">
    <location>
        <begin position="272"/>
        <end position="292"/>
    </location>
</feature>